<protein>
    <recommendedName>
        <fullName evidence="5">LysR substrate-binding domain-containing protein</fullName>
    </recommendedName>
</protein>
<gene>
    <name evidence="6" type="ORF">JJB74_22470</name>
</gene>
<dbReference type="InterPro" id="IPR050389">
    <property type="entry name" value="LysR-type_TF"/>
</dbReference>
<organism evidence="6 7">
    <name type="scientific">Noviherbaspirillum pedocola</name>
    <dbReference type="NCBI Taxonomy" id="2801341"/>
    <lineage>
        <taxon>Bacteria</taxon>
        <taxon>Pseudomonadati</taxon>
        <taxon>Pseudomonadota</taxon>
        <taxon>Betaproteobacteria</taxon>
        <taxon>Burkholderiales</taxon>
        <taxon>Oxalobacteraceae</taxon>
        <taxon>Noviherbaspirillum</taxon>
    </lineage>
</organism>
<evidence type="ECO:0000313" key="6">
    <source>
        <dbReference type="EMBL" id="MBK4737395.1"/>
    </source>
</evidence>
<reference evidence="6" key="1">
    <citation type="submission" date="2021-01" db="EMBL/GenBank/DDBJ databases">
        <title>Genome sequence of strain Noviherbaspirillum sp. DKR-6.</title>
        <authorList>
            <person name="Chaudhary D.K."/>
        </authorList>
    </citation>
    <scope>NUCLEOTIDE SEQUENCE</scope>
    <source>
        <strain evidence="6">DKR-6</strain>
    </source>
</reference>
<evidence type="ECO:0000259" key="5">
    <source>
        <dbReference type="Pfam" id="PF03466"/>
    </source>
</evidence>
<dbReference type="Pfam" id="PF03466">
    <property type="entry name" value="LysR_substrate"/>
    <property type="match status" value="1"/>
</dbReference>
<dbReference type="SUPFAM" id="SSF53850">
    <property type="entry name" value="Periplasmic binding protein-like II"/>
    <property type="match status" value="1"/>
</dbReference>
<evidence type="ECO:0000256" key="1">
    <source>
        <dbReference type="ARBA" id="ARBA00009437"/>
    </source>
</evidence>
<evidence type="ECO:0000256" key="3">
    <source>
        <dbReference type="ARBA" id="ARBA00023125"/>
    </source>
</evidence>
<keyword evidence="3" id="KW-0238">DNA-binding</keyword>
<dbReference type="PANTHER" id="PTHR30118:SF6">
    <property type="entry name" value="HTH-TYPE TRANSCRIPTIONAL REGULATOR LEUO"/>
    <property type="match status" value="1"/>
</dbReference>
<proteinExistence type="inferred from homology"/>
<keyword evidence="7" id="KW-1185">Reference proteome</keyword>
<comment type="caution">
    <text evidence="6">The sequence shown here is derived from an EMBL/GenBank/DDBJ whole genome shotgun (WGS) entry which is preliminary data.</text>
</comment>
<evidence type="ECO:0000313" key="7">
    <source>
        <dbReference type="Proteomes" id="UP000622890"/>
    </source>
</evidence>
<dbReference type="PANTHER" id="PTHR30118">
    <property type="entry name" value="HTH-TYPE TRANSCRIPTIONAL REGULATOR LEUO-RELATED"/>
    <property type="match status" value="1"/>
</dbReference>
<comment type="similarity">
    <text evidence="1">Belongs to the LysR transcriptional regulatory family.</text>
</comment>
<name>A0A934W8B8_9BURK</name>
<dbReference type="GO" id="GO:0003677">
    <property type="term" value="F:DNA binding"/>
    <property type="evidence" value="ECO:0007669"/>
    <property type="project" value="UniProtKB-KW"/>
</dbReference>
<dbReference type="GO" id="GO:0006355">
    <property type="term" value="P:regulation of DNA-templated transcription"/>
    <property type="evidence" value="ECO:0007669"/>
    <property type="project" value="TreeGrafter"/>
</dbReference>
<accession>A0A934W8B8</accession>
<dbReference type="Proteomes" id="UP000622890">
    <property type="component" value="Unassembled WGS sequence"/>
</dbReference>
<evidence type="ECO:0000256" key="2">
    <source>
        <dbReference type="ARBA" id="ARBA00023015"/>
    </source>
</evidence>
<dbReference type="InterPro" id="IPR005119">
    <property type="entry name" value="LysR_subst-bd"/>
</dbReference>
<dbReference type="AlphaFoldDB" id="A0A934W8B8"/>
<keyword evidence="2" id="KW-0805">Transcription regulation</keyword>
<evidence type="ECO:0000256" key="4">
    <source>
        <dbReference type="ARBA" id="ARBA00023163"/>
    </source>
</evidence>
<sequence length="135" mass="15192">MRRKATRSSVSTSRTYGVNHIIPRLLERMQVVAPNIRVDVVTLSLDEIRSGLKDSQIDFSLGHLPEWHGRNIHSEKLFQQRYVVSMRANYPTAQSLTQKAFLNAAHAAVSLRSCSLAFLATCEALLFQLFSSGFL</sequence>
<feature type="domain" description="LysR substrate-binding" evidence="5">
    <location>
        <begin position="10"/>
        <end position="95"/>
    </location>
</feature>
<dbReference type="RefSeq" id="WP_200595664.1">
    <property type="nucleotide sequence ID" value="NZ_JAEPBG010000011.1"/>
</dbReference>
<dbReference type="EMBL" id="JAEPBG010000011">
    <property type="protein sequence ID" value="MBK4737395.1"/>
    <property type="molecule type" value="Genomic_DNA"/>
</dbReference>
<keyword evidence="4" id="KW-0804">Transcription</keyword>
<dbReference type="Gene3D" id="3.40.190.10">
    <property type="entry name" value="Periplasmic binding protein-like II"/>
    <property type="match status" value="2"/>
</dbReference>